<dbReference type="InterPro" id="IPR045486">
    <property type="entry name" value="fvmX7"/>
</dbReference>
<sequence>MILLFPDLDTLRVALTSGIVPAEVALAPAAVSFDDQGKVYVEPTANLTKAVAKNLDRIGVKGSKRHASDAPQEVTCWPQLLPVTRDAAAPQLSNQAPVLFELERADDLPVLVSEMLRLGNDRQGFRWFAAPGDGEGKRVLLRVIGPPYYTLLRALDTGAAGAGGGVRAYLERAPRVWVEVGHSLPLAQQLRVADKQLLLVRAPREWVYLDDAPFQDVYDIMQFKLPAGPVGWTEAKAPKKMTVPLRLAASTTTDTPELWVLRDNAVEQLDVLVRDSDDRLLQRLMFAVATDAQGRRTVVLRVRPSKLTAPVLTLDNALPFKPYWKLPNLFLPIGKRLHPTLRRDAVRKLLSDDADQVVWLYPDETTTGFTPESVPDAAFRSLEDWVDYVIEAEQQPLAAWIEATRFDFDHFVCKDGGPKTKPDKGDKEPKGKEDDDAKAPKGVGPTKPTAKGKQPVAKPSAQTDYLPPAEEVRKPNEWEIRAKELEAQFVALEGPLDAPERQALWPELATAYSGAKRPVDAAVCWLDALWDADPMPQQWLAAWARTELPDADKTVRADEFDRLLNHTGGGLEESRRVVAAFLWLASQQPVPGWLTHRLPALQKYLETHDAALPVRAVWLAGYRLAQLSGADVLGLARVRDRLLKRLLENGLQAERDLPGFLRFFGMKDSERMRVVRDKAMELHGAVRKWLDDSATAQKNDHLKANQPLVDMLFAFAVARLDESTQAKHLLEEARKAMEGPVPTGGNTQTDQAVTAAVVRNFLFIAFRYRVEQVLAGKPHTGQMAPEVLDKLEEIAKKGGSGPVNNPYKLAKYVVDRMREQSRIMEPQEKPDPYADWTKHGDAMKKELAELHAIRDPNKLADRIRKLHKEGVTGKPLKEVQFYVLHEGLPLAARVNEAFTVELLTHVPAALSGGTGAATESPDLHRKQGELLERALFLAGHFNREDVVKKLVDDFTTLVHSKAEDTRYKLINVVARQCLRNLKKLGLMSEIDRFLTKLHNEVLRGASAAELKKKYAAKPDAWAAVLQTLLNLAGGWMHLGLHDRAAPILQEARNELLGANAMVLQPKDYTELARAYVSALGQGGSPDNCLAGMIELFRKMSPSKITNTWTTAQYYSRFHLNLVEDVILALVSDDSALGASGRKWLDDDEYLVRRRIHADMKRNLDTNHL</sequence>
<dbReference type="AlphaFoldDB" id="A0A6M5YZL7"/>
<evidence type="ECO:0000259" key="2">
    <source>
        <dbReference type="Pfam" id="PF20005"/>
    </source>
</evidence>
<dbReference type="EMBL" id="CP053452">
    <property type="protein sequence ID" value="QJW99318.1"/>
    <property type="molecule type" value="Genomic_DNA"/>
</dbReference>
<dbReference type="Proteomes" id="UP000503447">
    <property type="component" value="Chromosome"/>
</dbReference>
<evidence type="ECO:0000256" key="1">
    <source>
        <dbReference type="SAM" id="MobiDB-lite"/>
    </source>
</evidence>
<dbReference type="RefSeq" id="WP_171474300.1">
    <property type="nucleotide sequence ID" value="NZ_CP053452.2"/>
</dbReference>
<keyword evidence="4" id="KW-1185">Reference proteome</keyword>
<protein>
    <recommendedName>
        <fullName evidence="2">FtsH ternary system domain-containing protein</fullName>
    </recommendedName>
</protein>
<dbReference type="KEGG" id="ftj:FTUN_6924"/>
<feature type="compositionally biased region" description="Basic and acidic residues" evidence="1">
    <location>
        <begin position="415"/>
        <end position="439"/>
    </location>
</feature>
<dbReference type="Pfam" id="PF20005">
    <property type="entry name" value="fvmX7"/>
    <property type="match status" value="1"/>
</dbReference>
<gene>
    <name evidence="3" type="ORF">FTUN_6924</name>
</gene>
<name>A0A6M5YZL7_9BACT</name>
<feature type="region of interest" description="Disordered" evidence="1">
    <location>
        <begin position="415"/>
        <end position="472"/>
    </location>
</feature>
<proteinExistence type="predicted"/>
<evidence type="ECO:0000313" key="3">
    <source>
        <dbReference type="EMBL" id="QJW99318.1"/>
    </source>
</evidence>
<organism evidence="3 4">
    <name type="scientific">Frigoriglobus tundricola</name>
    <dbReference type="NCBI Taxonomy" id="2774151"/>
    <lineage>
        <taxon>Bacteria</taxon>
        <taxon>Pseudomonadati</taxon>
        <taxon>Planctomycetota</taxon>
        <taxon>Planctomycetia</taxon>
        <taxon>Gemmatales</taxon>
        <taxon>Gemmataceae</taxon>
        <taxon>Frigoriglobus</taxon>
    </lineage>
</organism>
<evidence type="ECO:0000313" key="4">
    <source>
        <dbReference type="Proteomes" id="UP000503447"/>
    </source>
</evidence>
<feature type="domain" description="FtsH ternary system" evidence="2">
    <location>
        <begin position="2"/>
        <end position="391"/>
    </location>
</feature>
<reference evidence="4" key="1">
    <citation type="submission" date="2020-05" db="EMBL/GenBank/DDBJ databases">
        <title>Frigoriglobus tundricola gen. nov., sp. nov., a psychrotolerant cellulolytic planctomycete of the family Gemmataceae with two divergent copies of 16S rRNA gene.</title>
        <authorList>
            <person name="Kulichevskaya I.S."/>
            <person name="Ivanova A.A."/>
            <person name="Naumoff D.G."/>
            <person name="Beletsky A.V."/>
            <person name="Rijpstra W.I.C."/>
            <person name="Sinninghe Damste J.S."/>
            <person name="Mardanov A.V."/>
            <person name="Ravin N.V."/>
            <person name="Dedysh S.N."/>
        </authorList>
    </citation>
    <scope>NUCLEOTIDE SEQUENCE [LARGE SCALE GENOMIC DNA]</scope>
    <source>
        <strain evidence="4">PL17</strain>
    </source>
</reference>
<accession>A0A6M5YZL7</accession>